<evidence type="ECO:0000256" key="4">
    <source>
        <dbReference type="SAM" id="Phobius"/>
    </source>
</evidence>
<dbReference type="EMBL" id="VXRG01000182">
    <property type="protein sequence ID" value="MXY95938.1"/>
    <property type="molecule type" value="Genomic_DNA"/>
</dbReference>
<dbReference type="InterPro" id="IPR001940">
    <property type="entry name" value="Peptidase_S1C"/>
</dbReference>
<evidence type="ECO:0000313" key="6">
    <source>
        <dbReference type="EMBL" id="MXY95938.1"/>
    </source>
</evidence>
<dbReference type="SUPFAM" id="SSF50494">
    <property type="entry name" value="Trypsin-like serine proteases"/>
    <property type="match status" value="1"/>
</dbReference>
<dbReference type="Gene3D" id="2.40.10.10">
    <property type="entry name" value="Trypsin-like serine proteases"/>
    <property type="match status" value="2"/>
</dbReference>
<organism evidence="6">
    <name type="scientific">Caldilineaceae bacterium SB0664_bin_27</name>
    <dbReference type="NCBI Taxonomy" id="2605260"/>
    <lineage>
        <taxon>Bacteria</taxon>
        <taxon>Bacillati</taxon>
        <taxon>Chloroflexota</taxon>
        <taxon>Caldilineae</taxon>
        <taxon>Caldilineales</taxon>
        <taxon>Caldilineaceae</taxon>
    </lineage>
</organism>
<dbReference type="InterPro" id="IPR009003">
    <property type="entry name" value="Peptidase_S1_PA"/>
</dbReference>
<dbReference type="AlphaFoldDB" id="A0A6B0Z2Q3"/>
<feature type="transmembrane region" description="Helical" evidence="4">
    <location>
        <begin position="12"/>
        <end position="30"/>
    </location>
</feature>
<keyword evidence="4" id="KW-0472">Membrane</keyword>
<dbReference type="InterPro" id="IPR043504">
    <property type="entry name" value="Peptidase_S1_PA_chymotrypsin"/>
</dbReference>
<keyword evidence="2" id="KW-0645">Protease</keyword>
<dbReference type="CDD" id="cd06779">
    <property type="entry name" value="cpPDZ_Deg_HtrA-like"/>
    <property type="match status" value="1"/>
</dbReference>
<evidence type="ECO:0000259" key="5">
    <source>
        <dbReference type="PROSITE" id="PS50106"/>
    </source>
</evidence>
<keyword evidence="3" id="KW-0378">Hydrolase</keyword>
<gene>
    <name evidence="6" type="ORF">F4Y42_21065</name>
</gene>
<dbReference type="Gene3D" id="2.30.42.10">
    <property type="match status" value="1"/>
</dbReference>
<name>A0A6B0Z2Q3_9CHLR</name>
<evidence type="ECO:0000256" key="2">
    <source>
        <dbReference type="ARBA" id="ARBA00022670"/>
    </source>
</evidence>
<keyword evidence="4" id="KW-0812">Transmembrane</keyword>
<dbReference type="Pfam" id="PF13365">
    <property type="entry name" value="Trypsin_2"/>
    <property type="match status" value="1"/>
</dbReference>
<feature type="domain" description="PDZ" evidence="5">
    <location>
        <begin position="293"/>
        <end position="348"/>
    </location>
</feature>
<dbReference type="Pfam" id="PF13180">
    <property type="entry name" value="PDZ_2"/>
    <property type="match status" value="1"/>
</dbReference>
<dbReference type="PROSITE" id="PS50106">
    <property type="entry name" value="PDZ"/>
    <property type="match status" value="1"/>
</dbReference>
<dbReference type="PRINTS" id="PR00834">
    <property type="entry name" value="PROTEASES2C"/>
</dbReference>
<dbReference type="GO" id="GO:0004252">
    <property type="term" value="F:serine-type endopeptidase activity"/>
    <property type="evidence" value="ECO:0007669"/>
    <property type="project" value="InterPro"/>
</dbReference>
<comment type="similarity">
    <text evidence="1">Belongs to the peptidase S1C family.</text>
</comment>
<dbReference type="PANTHER" id="PTHR43343">
    <property type="entry name" value="PEPTIDASE S12"/>
    <property type="match status" value="1"/>
</dbReference>
<dbReference type="GO" id="GO:0006508">
    <property type="term" value="P:proteolysis"/>
    <property type="evidence" value="ECO:0007669"/>
    <property type="project" value="UniProtKB-KW"/>
</dbReference>
<evidence type="ECO:0000256" key="3">
    <source>
        <dbReference type="ARBA" id="ARBA00022801"/>
    </source>
</evidence>
<dbReference type="PANTHER" id="PTHR43343:SF3">
    <property type="entry name" value="PROTEASE DO-LIKE 8, CHLOROPLASTIC"/>
    <property type="match status" value="1"/>
</dbReference>
<dbReference type="SMART" id="SM00228">
    <property type="entry name" value="PDZ"/>
    <property type="match status" value="1"/>
</dbReference>
<dbReference type="Gene3D" id="3.10.450.40">
    <property type="match status" value="1"/>
</dbReference>
<accession>A0A6B0Z2Q3</accession>
<protein>
    <submittedName>
        <fullName evidence="6">PDZ domain-containing protein</fullName>
    </submittedName>
</protein>
<comment type="caution">
    <text evidence="6">The sequence shown here is derived from an EMBL/GenBank/DDBJ whole genome shotgun (WGS) entry which is preliminary data.</text>
</comment>
<evidence type="ECO:0000256" key="1">
    <source>
        <dbReference type="ARBA" id="ARBA00010541"/>
    </source>
</evidence>
<dbReference type="SUPFAM" id="SSF50156">
    <property type="entry name" value="PDZ domain-like"/>
    <property type="match status" value="1"/>
</dbReference>
<dbReference type="InterPro" id="IPR001478">
    <property type="entry name" value="PDZ"/>
</dbReference>
<reference evidence="6" key="1">
    <citation type="submission" date="2019-09" db="EMBL/GenBank/DDBJ databases">
        <title>Characterisation of the sponge microbiome using genome-centric metagenomics.</title>
        <authorList>
            <person name="Engelberts J.P."/>
            <person name="Robbins S.J."/>
            <person name="De Goeij J.M."/>
            <person name="Aranda M."/>
            <person name="Bell S.C."/>
            <person name="Webster N.S."/>
        </authorList>
    </citation>
    <scope>NUCLEOTIDE SEQUENCE</scope>
    <source>
        <strain evidence="6">SB0664_bin_27</strain>
    </source>
</reference>
<keyword evidence="4" id="KW-1133">Transmembrane helix</keyword>
<dbReference type="InterPro" id="IPR036034">
    <property type="entry name" value="PDZ_sf"/>
</dbReference>
<sequence length="466" mass="49564">MQPRTVSLRTFLIVVGILTVAFVIGLAGIGRIEIAPATVDATTSQYRPQEYTYITQEEGPDHPDQALLSNIYEEATQSVVSIQVRRSGSRSQDPEQGMWGQGSGWIWDEEGHIVTNSHVVEGAADIYVTFDNDIWAKADLIAHDPQSDLAVLQVDAPRGMRLRPLERAAALPKVGHYTIALGSPFGLENSMTLGIVSALGRSLPVGNPGLANRYSLPEVVQTDAAINPGNSGGPLLNLSGQVVGINFAIRTEERSPLGTGVNSGVGFAIPILVAERVVPALIEDGAYRYPFLGIAGRTITAPVASALNLDSDVLGVQVNRVLPDGPSSEAGLRNGDIIVSIDGFEVRNFEDVISYLVMQKSPGETVEIGVQRRGRSRTFEVELGTRPEAESNSSALQMINSAEAIGIAADEVSEEIGRLERSSARGGIRGGVRVWIVTLEGDGQRATVLVDALSGEVLSLELNGGN</sequence>
<dbReference type="InterPro" id="IPR051201">
    <property type="entry name" value="Chloro_Bact_Ser_Proteases"/>
</dbReference>
<proteinExistence type="inferred from homology"/>